<dbReference type="OrthoDB" id="756301at2759"/>
<keyword evidence="4 8" id="KW-0812">Transmembrane</keyword>
<evidence type="ECO:0000256" key="8">
    <source>
        <dbReference type="PROSITE-ProRule" id="PRU00282"/>
    </source>
</evidence>
<keyword evidence="6" id="KW-1133">Transmembrane helix</keyword>
<dbReference type="PROSITE" id="PS50920">
    <property type="entry name" value="SOLCAR"/>
    <property type="match status" value="3"/>
</dbReference>
<dbReference type="PANTHER" id="PTHR45618">
    <property type="entry name" value="MITOCHONDRIAL DICARBOXYLATE CARRIER-RELATED"/>
    <property type="match status" value="1"/>
</dbReference>
<feature type="repeat" description="Solcar" evidence="8">
    <location>
        <begin position="86"/>
        <end position="177"/>
    </location>
</feature>
<evidence type="ECO:0000256" key="3">
    <source>
        <dbReference type="ARBA" id="ARBA00022448"/>
    </source>
</evidence>
<keyword evidence="7 8" id="KW-0472">Membrane</keyword>
<accession>A0A835Z780</accession>
<dbReference type="Pfam" id="PF00153">
    <property type="entry name" value="Mito_carr"/>
    <property type="match status" value="3"/>
</dbReference>
<feature type="repeat" description="Solcar" evidence="8">
    <location>
        <begin position="186"/>
        <end position="287"/>
    </location>
</feature>
<dbReference type="Gene3D" id="1.50.40.10">
    <property type="entry name" value="Mitochondrial carrier domain"/>
    <property type="match status" value="1"/>
</dbReference>
<dbReference type="InterPro" id="IPR018108">
    <property type="entry name" value="MCP_transmembrane"/>
</dbReference>
<reference evidence="10" key="1">
    <citation type="submission" date="2021-02" db="EMBL/GenBank/DDBJ databases">
        <title>First Annotated Genome of the Yellow-green Alga Tribonema minus.</title>
        <authorList>
            <person name="Mahan K.M."/>
        </authorList>
    </citation>
    <scope>NUCLEOTIDE SEQUENCE</scope>
    <source>
        <strain evidence="10">UTEX B ZZ1240</strain>
    </source>
</reference>
<evidence type="ECO:0000313" key="10">
    <source>
        <dbReference type="EMBL" id="KAG5187289.1"/>
    </source>
</evidence>
<gene>
    <name evidence="10" type="ORF">JKP88DRAFT_276092</name>
</gene>
<keyword evidence="5" id="KW-0677">Repeat</keyword>
<keyword evidence="3 9" id="KW-0813">Transport</keyword>
<evidence type="ECO:0000256" key="7">
    <source>
        <dbReference type="ARBA" id="ARBA00023136"/>
    </source>
</evidence>
<comment type="caution">
    <text evidence="10">The sequence shown here is derived from an EMBL/GenBank/DDBJ whole genome shotgun (WGS) entry which is preliminary data.</text>
</comment>
<evidence type="ECO:0000256" key="6">
    <source>
        <dbReference type="ARBA" id="ARBA00022989"/>
    </source>
</evidence>
<dbReference type="InterPro" id="IPR050391">
    <property type="entry name" value="Mito_Metabolite_Transporter"/>
</dbReference>
<feature type="repeat" description="Solcar" evidence="8">
    <location>
        <begin position="1"/>
        <end position="63"/>
    </location>
</feature>
<dbReference type="SUPFAM" id="SSF103506">
    <property type="entry name" value="Mitochondrial carrier"/>
    <property type="match status" value="1"/>
</dbReference>
<name>A0A835Z780_9STRA</name>
<protein>
    <submittedName>
        <fullName evidence="10">Mitochondrial carrier domain-containing protein</fullName>
    </submittedName>
</protein>
<dbReference type="Proteomes" id="UP000664859">
    <property type="component" value="Unassembled WGS sequence"/>
</dbReference>
<evidence type="ECO:0000313" key="11">
    <source>
        <dbReference type="Proteomes" id="UP000664859"/>
    </source>
</evidence>
<dbReference type="InterPro" id="IPR023395">
    <property type="entry name" value="MCP_dom_sf"/>
</dbReference>
<evidence type="ECO:0000256" key="4">
    <source>
        <dbReference type="ARBA" id="ARBA00022692"/>
    </source>
</evidence>
<evidence type="ECO:0000256" key="1">
    <source>
        <dbReference type="ARBA" id="ARBA00004141"/>
    </source>
</evidence>
<organism evidence="10 11">
    <name type="scientific">Tribonema minus</name>
    <dbReference type="NCBI Taxonomy" id="303371"/>
    <lineage>
        <taxon>Eukaryota</taxon>
        <taxon>Sar</taxon>
        <taxon>Stramenopiles</taxon>
        <taxon>Ochrophyta</taxon>
        <taxon>PX clade</taxon>
        <taxon>Xanthophyceae</taxon>
        <taxon>Tribonematales</taxon>
        <taxon>Tribonemataceae</taxon>
        <taxon>Tribonema</taxon>
    </lineage>
</organism>
<proteinExistence type="inferred from homology"/>
<evidence type="ECO:0000256" key="2">
    <source>
        <dbReference type="ARBA" id="ARBA00006375"/>
    </source>
</evidence>
<comment type="subcellular location">
    <subcellularLocation>
        <location evidence="1">Membrane</location>
        <topology evidence="1">Multi-pass membrane protein</topology>
    </subcellularLocation>
</comment>
<sequence length="313" mass="32804">MHGGAGHGAYRNYESAPPVTTVVASIYNGAGVGGFWQGIRPSLARQVLCCGARFAAYDPLKKRICAATPATAAAAARGGAGANAPPALWQMCLAGGGAGAIMGVVGCPADLLKTRAQSGLGAQQRSGARAQGLYASLRAIVQQEGVLALWRGVVPMVQRSAFVSMAELAVYDSAKHWLADTPLVPPGAPTHAAASIAAGFAAAVVGTPIDLAKNRLMVDGMQGEGLRPQYTGMLDVLRKYTGMLDVLRKSAQQDGLRSLYKGFLPTWMRIGPWAIVMFMTYEQLMLSVDALSERAEHTKTSIRLSTDSLSTQA</sequence>
<dbReference type="EMBL" id="JAFCMP010000090">
    <property type="protein sequence ID" value="KAG5187289.1"/>
    <property type="molecule type" value="Genomic_DNA"/>
</dbReference>
<evidence type="ECO:0000256" key="9">
    <source>
        <dbReference type="RuleBase" id="RU000488"/>
    </source>
</evidence>
<keyword evidence="11" id="KW-1185">Reference proteome</keyword>
<evidence type="ECO:0000256" key="5">
    <source>
        <dbReference type="ARBA" id="ARBA00022737"/>
    </source>
</evidence>
<comment type="similarity">
    <text evidence="2 9">Belongs to the mitochondrial carrier (TC 2.A.29) family.</text>
</comment>
<dbReference type="AlphaFoldDB" id="A0A835Z780"/>
<dbReference type="GO" id="GO:0016020">
    <property type="term" value="C:membrane"/>
    <property type="evidence" value="ECO:0007669"/>
    <property type="project" value="UniProtKB-SubCell"/>
</dbReference>